<evidence type="ECO:0000313" key="1">
    <source>
        <dbReference type="EMBL" id="GGO15890.1"/>
    </source>
</evidence>
<name>A0ABQ2LFN8_9PROT</name>
<comment type="caution">
    <text evidence="1">The sequence shown here is derived from an EMBL/GenBank/DDBJ whole genome shotgun (WGS) entry which is preliminary data.</text>
</comment>
<organism evidence="1 2">
    <name type="scientific">Iodidimonas muriae</name>
    <dbReference type="NCBI Taxonomy" id="261467"/>
    <lineage>
        <taxon>Bacteria</taxon>
        <taxon>Pseudomonadati</taxon>
        <taxon>Pseudomonadota</taxon>
        <taxon>Alphaproteobacteria</taxon>
        <taxon>Iodidimonadales</taxon>
        <taxon>Iodidimonadaceae</taxon>
        <taxon>Iodidimonas</taxon>
    </lineage>
</organism>
<keyword evidence="2" id="KW-1185">Reference proteome</keyword>
<accession>A0ABQ2LFN8</accession>
<reference evidence="2" key="1">
    <citation type="journal article" date="2019" name="Int. J. Syst. Evol. Microbiol.">
        <title>The Global Catalogue of Microorganisms (GCM) 10K type strain sequencing project: providing services to taxonomists for standard genome sequencing and annotation.</title>
        <authorList>
            <consortium name="The Broad Institute Genomics Platform"/>
            <consortium name="The Broad Institute Genome Sequencing Center for Infectious Disease"/>
            <person name="Wu L."/>
            <person name="Ma J."/>
        </authorList>
    </citation>
    <scope>NUCLEOTIDE SEQUENCE [LARGE SCALE GENOMIC DNA]</scope>
    <source>
        <strain evidence="2">JCM 17843</strain>
    </source>
</reference>
<dbReference type="EMBL" id="BMOV01000010">
    <property type="protein sequence ID" value="GGO15890.1"/>
    <property type="molecule type" value="Genomic_DNA"/>
</dbReference>
<protein>
    <submittedName>
        <fullName evidence="1">Uncharacterized protein</fullName>
    </submittedName>
</protein>
<dbReference type="RefSeq" id="WP_188874004.1">
    <property type="nucleotide sequence ID" value="NZ_BMOV01000010.1"/>
</dbReference>
<evidence type="ECO:0000313" key="2">
    <source>
        <dbReference type="Proteomes" id="UP000602381"/>
    </source>
</evidence>
<dbReference type="Proteomes" id="UP000602381">
    <property type="component" value="Unassembled WGS sequence"/>
</dbReference>
<proteinExistence type="predicted"/>
<gene>
    <name evidence="1" type="ORF">GCM10007972_24440</name>
</gene>
<sequence>MGMNLKKFVNPKFTRTIDLGLLRRLMERHAADPGSESGAGLNGFDMAVFDGPPDGAREAVQRFFMGPEEGYGEGLVSDLHRIAELGHANGLQIILEQARRLGFEIVPERDEGCQDPKHVALAVFLDHPRVFDAASDMLALAARVSLAEFAGLEEGVEAEIDAVARAAFERAAAILFEADFQGRYCRVGWYEDGGETNLVVAHGAAITTTPVVDRGAERVISYRPAEHAVLSYSADGGRLKIGGVPKARRADMAELFAKTILRRPGFFAGTDAQNLYTLEPIERAGFAFSFRHDFDPGVLRVRIVEAQVDRVGIDPRSGKVRIFHSYLARDGRDNALMRLSEVMRGIRLGSDWRLGHIVLRVEIDTGATRPAWVTVKLKPPSVAAFRRHRFEARIMTLLGRNGLCHDRDALSAAAAAQ</sequence>